<dbReference type="InterPro" id="IPR025886">
    <property type="entry name" value="PP2-like"/>
</dbReference>
<dbReference type="AlphaFoldDB" id="A0AAN7JSP7"/>
<gene>
    <name evidence="1" type="ORF">SAY87_022047</name>
</gene>
<dbReference type="InterPro" id="IPR052147">
    <property type="entry name" value="PP2-like/Lectin"/>
</dbReference>
<comment type="caution">
    <text evidence="1">The sequence shown here is derived from an EMBL/GenBank/DDBJ whole genome shotgun (WGS) entry which is preliminary data.</text>
</comment>
<name>A0AAN7JSP7_9MYRT</name>
<protein>
    <submittedName>
        <fullName evidence="1">Uncharacterized protein</fullName>
    </submittedName>
</protein>
<dbReference type="GO" id="GO:0030246">
    <property type="term" value="F:carbohydrate binding"/>
    <property type="evidence" value="ECO:0007669"/>
    <property type="project" value="InterPro"/>
</dbReference>
<dbReference type="EMBL" id="JAXIOK010000016">
    <property type="protein sequence ID" value="KAK4753249.1"/>
    <property type="molecule type" value="Genomic_DNA"/>
</dbReference>
<sequence length="271" mass="30809">MVIFYDKQGNLSATLNIRRMTFKYFTFDPHDDTVRPGSPPAVFSFPSPDSPRVCSGCLGGLQQLKRPSRLRIGSAAVMQKQEPLSIAESSSTSRIIGSQKLGTVDNPNEKPLMVFARDLSIIWGDTPQYWRWIKIKGMSGTDSQEETELVELQRVCWLEIRGRYETSELLPETTYSVIFEILIRANYSSGWEAPVNLRLVLPDGTKQEGKLNLHEQPKDKWLDIQAGEIRMASWSGDSEIIEFSMYETENLNWKSGLVVKGVRFQPKKQSQ</sequence>
<accession>A0AAN7JSP7</accession>
<dbReference type="PANTHER" id="PTHR48478:SF1">
    <property type="entry name" value="LECTIN-LIKE"/>
    <property type="match status" value="1"/>
</dbReference>
<evidence type="ECO:0000313" key="2">
    <source>
        <dbReference type="Proteomes" id="UP001345219"/>
    </source>
</evidence>
<reference evidence="1 2" key="1">
    <citation type="journal article" date="2023" name="Hortic Res">
        <title>Pangenome of water caltrop reveals structural variations and asymmetric subgenome divergence after allopolyploidization.</title>
        <authorList>
            <person name="Zhang X."/>
            <person name="Chen Y."/>
            <person name="Wang L."/>
            <person name="Yuan Y."/>
            <person name="Fang M."/>
            <person name="Shi L."/>
            <person name="Lu R."/>
            <person name="Comes H.P."/>
            <person name="Ma Y."/>
            <person name="Chen Y."/>
            <person name="Huang G."/>
            <person name="Zhou Y."/>
            <person name="Zheng Z."/>
            <person name="Qiu Y."/>
        </authorList>
    </citation>
    <scope>NUCLEOTIDE SEQUENCE [LARGE SCALE GENOMIC DNA]</scope>
    <source>
        <tissue evidence="1">Roots</tissue>
    </source>
</reference>
<evidence type="ECO:0000313" key="1">
    <source>
        <dbReference type="EMBL" id="KAK4753249.1"/>
    </source>
</evidence>
<proteinExistence type="predicted"/>
<dbReference type="PANTHER" id="PTHR48478">
    <property type="entry name" value="LECTIN-LIKE"/>
    <property type="match status" value="1"/>
</dbReference>
<organism evidence="1 2">
    <name type="scientific">Trapa incisa</name>
    <dbReference type="NCBI Taxonomy" id="236973"/>
    <lineage>
        <taxon>Eukaryota</taxon>
        <taxon>Viridiplantae</taxon>
        <taxon>Streptophyta</taxon>
        <taxon>Embryophyta</taxon>
        <taxon>Tracheophyta</taxon>
        <taxon>Spermatophyta</taxon>
        <taxon>Magnoliopsida</taxon>
        <taxon>eudicotyledons</taxon>
        <taxon>Gunneridae</taxon>
        <taxon>Pentapetalae</taxon>
        <taxon>rosids</taxon>
        <taxon>malvids</taxon>
        <taxon>Myrtales</taxon>
        <taxon>Lythraceae</taxon>
        <taxon>Trapa</taxon>
    </lineage>
</organism>
<dbReference type="Proteomes" id="UP001345219">
    <property type="component" value="Chromosome 16"/>
</dbReference>
<dbReference type="Pfam" id="PF14299">
    <property type="entry name" value="PP2"/>
    <property type="match status" value="1"/>
</dbReference>
<keyword evidence="2" id="KW-1185">Reference proteome</keyword>